<reference evidence="2" key="1">
    <citation type="submission" date="2021-02" db="EMBL/GenBank/DDBJ databases">
        <title>Phycicoccus sp. MQZ13P-5T, whole genome shotgun sequence.</title>
        <authorList>
            <person name="Tuo L."/>
        </authorList>
    </citation>
    <scope>NUCLEOTIDE SEQUENCE</scope>
    <source>
        <strain evidence="2">MQZ13P-5</strain>
    </source>
</reference>
<organism evidence="2 3">
    <name type="scientific">Phycicoccus sonneratiae</name>
    <dbReference type="NCBI Taxonomy" id="2807628"/>
    <lineage>
        <taxon>Bacteria</taxon>
        <taxon>Bacillati</taxon>
        <taxon>Actinomycetota</taxon>
        <taxon>Actinomycetes</taxon>
        <taxon>Micrococcales</taxon>
        <taxon>Intrasporangiaceae</taxon>
        <taxon>Phycicoccus</taxon>
    </lineage>
</organism>
<evidence type="ECO:0000256" key="1">
    <source>
        <dbReference type="SAM" id="MobiDB-lite"/>
    </source>
</evidence>
<feature type="compositionally biased region" description="Gly residues" evidence="1">
    <location>
        <begin position="68"/>
        <end position="80"/>
    </location>
</feature>
<dbReference type="Proteomes" id="UP001430172">
    <property type="component" value="Unassembled WGS sequence"/>
</dbReference>
<keyword evidence="3" id="KW-1185">Reference proteome</keyword>
<dbReference type="RefSeq" id="WP_204131508.1">
    <property type="nucleotide sequence ID" value="NZ_JAFDVD010000012.1"/>
</dbReference>
<feature type="region of interest" description="Disordered" evidence="1">
    <location>
        <begin position="42"/>
        <end position="94"/>
    </location>
</feature>
<gene>
    <name evidence="2" type="ORF">JQN70_11650</name>
</gene>
<protein>
    <recommendedName>
        <fullName evidence="4">Antitoxin</fullName>
    </recommendedName>
</protein>
<evidence type="ECO:0000313" key="3">
    <source>
        <dbReference type="Proteomes" id="UP001430172"/>
    </source>
</evidence>
<dbReference type="Pfam" id="PF14013">
    <property type="entry name" value="MT0933_antitox"/>
    <property type="match status" value="1"/>
</dbReference>
<feature type="compositionally biased region" description="Low complexity" evidence="1">
    <location>
        <begin position="55"/>
        <end position="67"/>
    </location>
</feature>
<dbReference type="EMBL" id="JAFDVD010000012">
    <property type="protein sequence ID" value="MBM6401045.1"/>
    <property type="molecule type" value="Genomic_DNA"/>
</dbReference>
<feature type="compositionally biased region" description="Pro residues" evidence="1">
    <location>
        <begin position="81"/>
        <end position="94"/>
    </location>
</feature>
<sequence length="94" mass="9054">MAKGRAAALVAAATTLKKYVRENPDRAADAIGKVEGFVRSKAGPQHADKVGKGGAALRKGLGLPPSGGSTGASGTSGGGQVPPPPPPPSSGPTS</sequence>
<dbReference type="InterPro" id="IPR028037">
    <property type="entry name" value="Antitoxin_Rv0909/MT0933"/>
</dbReference>
<name>A0ABS2CMD4_9MICO</name>
<comment type="caution">
    <text evidence="2">The sequence shown here is derived from an EMBL/GenBank/DDBJ whole genome shotgun (WGS) entry which is preliminary data.</text>
</comment>
<proteinExistence type="predicted"/>
<accession>A0ABS2CMD4</accession>
<evidence type="ECO:0008006" key="4">
    <source>
        <dbReference type="Google" id="ProtNLM"/>
    </source>
</evidence>
<evidence type="ECO:0000313" key="2">
    <source>
        <dbReference type="EMBL" id="MBM6401045.1"/>
    </source>
</evidence>